<dbReference type="Pfam" id="PF13727">
    <property type="entry name" value="CoA_binding_3"/>
    <property type="match status" value="1"/>
</dbReference>
<keyword evidence="2" id="KW-0812">Transmembrane</keyword>
<evidence type="ECO:0000256" key="2">
    <source>
        <dbReference type="SAM" id="Phobius"/>
    </source>
</evidence>
<keyword evidence="2" id="KW-0472">Membrane</keyword>
<dbReference type="Proteomes" id="UP000243469">
    <property type="component" value="Unassembled WGS sequence"/>
</dbReference>
<protein>
    <submittedName>
        <fullName evidence="4">Nucleoside-diphosphate sugar epimerase</fullName>
    </submittedName>
</protein>
<dbReference type="AlphaFoldDB" id="A0A2G6JN62"/>
<feature type="transmembrane region" description="Helical" evidence="2">
    <location>
        <begin position="47"/>
        <end position="68"/>
    </location>
</feature>
<dbReference type="PANTHER" id="PTHR43318">
    <property type="entry name" value="UDP-N-ACETYLGLUCOSAMINE 4,6-DEHYDRATASE"/>
    <property type="match status" value="1"/>
</dbReference>
<proteinExistence type="inferred from homology"/>
<feature type="transmembrane region" description="Helical" evidence="2">
    <location>
        <begin position="20"/>
        <end position="41"/>
    </location>
</feature>
<evidence type="ECO:0000256" key="1">
    <source>
        <dbReference type="ARBA" id="ARBA00007430"/>
    </source>
</evidence>
<keyword evidence="2" id="KW-1133">Transmembrane helix</keyword>
<feature type="transmembrane region" description="Helical" evidence="2">
    <location>
        <begin position="80"/>
        <end position="102"/>
    </location>
</feature>
<dbReference type="SUPFAM" id="SSF51735">
    <property type="entry name" value="NAD(P)-binding Rossmann-fold domains"/>
    <property type="match status" value="2"/>
</dbReference>
<comment type="similarity">
    <text evidence="1">Belongs to the polysaccharide synthase family.</text>
</comment>
<evidence type="ECO:0000259" key="3">
    <source>
        <dbReference type="Pfam" id="PF02719"/>
    </source>
</evidence>
<dbReference type="InterPro" id="IPR051203">
    <property type="entry name" value="Polysaccharide_Synthase-Rel"/>
</dbReference>
<dbReference type="InterPro" id="IPR003869">
    <property type="entry name" value="Polysac_CapD-like"/>
</dbReference>
<comment type="caution">
    <text evidence="4">The sequence shown here is derived from an EMBL/GenBank/DDBJ whole genome shotgun (WGS) entry which is preliminary data.</text>
</comment>
<dbReference type="CDD" id="cd05237">
    <property type="entry name" value="UDP_invert_4-6DH_SDR_e"/>
    <property type="match status" value="1"/>
</dbReference>
<dbReference type="Pfam" id="PF02719">
    <property type="entry name" value="Polysacc_synt_2"/>
    <property type="match status" value="1"/>
</dbReference>
<dbReference type="InterPro" id="IPR036291">
    <property type="entry name" value="NAD(P)-bd_dom_sf"/>
</dbReference>
<evidence type="ECO:0000313" key="5">
    <source>
        <dbReference type="Proteomes" id="UP000243469"/>
    </source>
</evidence>
<name>A0A2G6JN62_NEPCE</name>
<feature type="domain" description="Polysaccharide biosynthesis protein CapD-like" evidence="3">
    <location>
        <begin position="287"/>
        <end position="577"/>
    </location>
</feature>
<dbReference type="EMBL" id="PDSH01000015">
    <property type="protein sequence ID" value="PIE24857.1"/>
    <property type="molecule type" value="Genomic_DNA"/>
</dbReference>
<sequence>MLRQIIEAKRSTKRAISICYDVVAICLSLYLALTLRLGSFVHDTPPTLLYALAITVVITIISFIKLGLYRAILRFATADAVISVFIGAAISAITLTSCSFFLETGIPRSTPIIFFLTNLFLTGTPRLLFRSLLRLIDNGISKKQTREPVIIYGAGNTGYQLTVALEADNKKYRVVAFLDDNKKLKGSKIRGITTHHSKQLEELKNQYDVSTVLLALGNTPKSQKLDVINRIEAAKLRPLTIPPMDHIISGKARISDIKPVAIEDLLGRDPVPPNPELMHACITGKNVMVTGAGGSIGSELCRQIMTQQPNSLILFELNEFALYQIDQELQGLSETQVKVIPIIGNIQDQTTLERVITEYSIHTVYHAAAYKHVPLVEGNINTGIKNNIIGTWRCAEAAINCKVESFVLISTDKAVRPTNVMGATKRMAELVLQALAQRQNVTRFTMVRFGNVLGSSGSVIPKFKEQIANDGPITLTHKEITRYFMTIPEAAELVIQAGSMGKGGDVFVLDMGEPIKIIDLAKRMISLSGKTQKNKQNPAGDIAIEITGLRPGEKLYEELLIGGDVSGTEHPRIMSAQEISIPWAETEAYLKVFTESSDPSELKNKLIEAPLGYQSDCNSNIT</sequence>
<organism evidence="4 5">
    <name type="scientific">Neptuniibacter caesariensis</name>
    <dbReference type="NCBI Taxonomy" id="207954"/>
    <lineage>
        <taxon>Bacteria</taxon>
        <taxon>Pseudomonadati</taxon>
        <taxon>Pseudomonadota</taxon>
        <taxon>Gammaproteobacteria</taxon>
        <taxon>Oceanospirillales</taxon>
        <taxon>Oceanospirillaceae</taxon>
        <taxon>Neptuniibacter</taxon>
    </lineage>
</organism>
<evidence type="ECO:0000313" key="4">
    <source>
        <dbReference type="EMBL" id="PIE24857.1"/>
    </source>
</evidence>
<accession>A0A2G6JN62</accession>
<reference evidence="4 5" key="1">
    <citation type="submission" date="2017-10" db="EMBL/GenBank/DDBJ databases">
        <title>Novel microbial diversity and functional potential in the marine mammal oral microbiome.</title>
        <authorList>
            <person name="Dudek N.K."/>
            <person name="Sun C.L."/>
            <person name="Burstein D."/>
            <person name="Kantor R.S."/>
            <person name="Aliaga Goltsman D.S."/>
            <person name="Bik E.M."/>
            <person name="Thomas B.C."/>
            <person name="Banfield J.F."/>
            <person name="Relman D.A."/>
        </authorList>
    </citation>
    <scope>NUCLEOTIDE SEQUENCE [LARGE SCALE GENOMIC DNA]</scope>
    <source>
        <strain evidence="4">DOLJORAL78_47_21</strain>
    </source>
</reference>
<dbReference type="Gene3D" id="3.40.50.720">
    <property type="entry name" value="NAD(P)-binding Rossmann-like Domain"/>
    <property type="match status" value="2"/>
</dbReference>
<dbReference type="PANTHER" id="PTHR43318:SF1">
    <property type="entry name" value="POLYSACCHARIDE BIOSYNTHESIS PROTEIN EPSC-RELATED"/>
    <property type="match status" value="1"/>
</dbReference>
<gene>
    <name evidence="4" type="ORF">CSA60_02570</name>
</gene>